<dbReference type="BioCyc" id="HAUR316274:GHYA-2218-MONOMER"/>
<feature type="transmembrane region" description="Helical" evidence="6">
    <location>
        <begin position="26"/>
        <end position="46"/>
    </location>
</feature>
<name>A9AX22_HERA2</name>
<feature type="transmembrane region" description="Helical" evidence="6">
    <location>
        <begin position="124"/>
        <end position="142"/>
    </location>
</feature>
<keyword evidence="2" id="KW-1003">Cell membrane</keyword>
<feature type="transmembrane region" description="Helical" evidence="6">
    <location>
        <begin position="58"/>
        <end position="78"/>
    </location>
</feature>
<evidence type="ECO:0000256" key="2">
    <source>
        <dbReference type="ARBA" id="ARBA00022475"/>
    </source>
</evidence>
<feature type="transmembrane region" description="Helical" evidence="6">
    <location>
        <begin position="255"/>
        <end position="277"/>
    </location>
</feature>
<evidence type="ECO:0000313" key="7">
    <source>
        <dbReference type="EMBL" id="ABX04830.1"/>
    </source>
</evidence>
<evidence type="ECO:0000256" key="4">
    <source>
        <dbReference type="ARBA" id="ARBA00022989"/>
    </source>
</evidence>
<feature type="transmembrane region" description="Helical" evidence="6">
    <location>
        <begin position="98"/>
        <end position="117"/>
    </location>
</feature>
<dbReference type="PANTHER" id="PTHR30250">
    <property type="entry name" value="PST FAMILY PREDICTED COLANIC ACID TRANSPORTER"/>
    <property type="match status" value="1"/>
</dbReference>
<dbReference type="EMBL" id="CP000875">
    <property type="protein sequence ID" value="ABX04830.1"/>
    <property type="molecule type" value="Genomic_DNA"/>
</dbReference>
<evidence type="ECO:0000256" key="1">
    <source>
        <dbReference type="ARBA" id="ARBA00004651"/>
    </source>
</evidence>
<dbReference type="InParanoid" id="A9AX22"/>
<dbReference type="CDD" id="cd13126">
    <property type="entry name" value="MATE_like_11"/>
    <property type="match status" value="1"/>
</dbReference>
<evidence type="ECO:0000313" key="8">
    <source>
        <dbReference type="Proteomes" id="UP000000787"/>
    </source>
</evidence>
<dbReference type="eggNOG" id="COG2244">
    <property type="taxonomic scope" value="Bacteria"/>
</dbReference>
<feature type="transmembrane region" description="Helical" evidence="6">
    <location>
        <begin position="387"/>
        <end position="408"/>
    </location>
</feature>
<protein>
    <recommendedName>
        <fullName evidence="9">Polysaccharide biosynthesis protein</fullName>
    </recommendedName>
</protein>
<sequence length="422" mass="46547">MRIVSLPARQSIQRLLGEHLKKRPGLWLFISMMLVNAGNYGFNVLVGRWLGPSAYAEINLMITLFLIATFITSGLQMSAARAIVGSNNQAILTMLRRVAWVCGGLSLLGLGLFAAFWQTLFHTASASPFIILGVGLACYYALGVERGIAQGCAHFGRLAWNFQIEMAVRLMGACVFVGLGMGVAGATIALSSSIVIAWLDSRRSYATVEQHRTNNSIQLQMMLPIIIHLLGQVLINNSDVLLVKAWFPAMIAGQYAALALIGRVVFFATATLGTILFPRVLRSTQHSEQQRLFWQSIMITVAIAGLITLLCKIIPQLILGWLFGEAYLPIADFLWLYAVATSCYAIANISITYQLAQDRSFGAWIALLAGSIQIGVMSWFNQSIHQILYSQVGVMLGLLLVLMLYEFYRARARQKFSKSRVI</sequence>
<reference evidence="7 8" key="1">
    <citation type="journal article" date="2011" name="Stand. Genomic Sci.">
        <title>Complete genome sequence of the filamentous gliding predatory bacterium Herpetosiphon aurantiacus type strain (114-95(T)).</title>
        <authorList>
            <person name="Kiss H."/>
            <person name="Nett M."/>
            <person name="Domin N."/>
            <person name="Martin K."/>
            <person name="Maresca J.A."/>
            <person name="Copeland A."/>
            <person name="Lapidus A."/>
            <person name="Lucas S."/>
            <person name="Berry K.W."/>
            <person name="Glavina Del Rio T."/>
            <person name="Dalin E."/>
            <person name="Tice H."/>
            <person name="Pitluck S."/>
            <person name="Richardson P."/>
            <person name="Bruce D."/>
            <person name="Goodwin L."/>
            <person name="Han C."/>
            <person name="Detter J.C."/>
            <person name="Schmutz J."/>
            <person name="Brettin T."/>
            <person name="Land M."/>
            <person name="Hauser L."/>
            <person name="Kyrpides N.C."/>
            <person name="Ivanova N."/>
            <person name="Goker M."/>
            <person name="Woyke T."/>
            <person name="Klenk H.P."/>
            <person name="Bryant D.A."/>
        </authorList>
    </citation>
    <scope>NUCLEOTIDE SEQUENCE [LARGE SCALE GENOMIC DNA]</scope>
    <source>
        <strain evidence="8">ATCC 23779 / DSM 785 / 114-95</strain>
    </source>
</reference>
<feature type="transmembrane region" description="Helical" evidence="6">
    <location>
        <begin position="170"/>
        <end position="199"/>
    </location>
</feature>
<accession>A9AX22</accession>
<dbReference type="HOGENOM" id="CLU_051623_0_0_0"/>
<dbReference type="PANTHER" id="PTHR30250:SF26">
    <property type="entry name" value="PSMA PROTEIN"/>
    <property type="match status" value="1"/>
</dbReference>
<dbReference type="InterPro" id="IPR050833">
    <property type="entry name" value="Poly_Biosynth_Transport"/>
</dbReference>
<evidence type="ECO:0008006" key="9">
    <source>
        <dbReference type="Google" id="ProtNLM"/>
    </source>
</evidence>
<gene>
    <name evidence="7" type="ordered locus">Haur_2190</name>
</gene>
<dbReference type="GO" id="GO:0005886">
    <property type="term" value="C:plasma membrane"/>
    <property type="evidence" value="ECO:0007669"/>
    <property type="project" value="UniProtKB-SubCell"/>
</dbReference>
<feature type="transmembrane region" description="Helical" evidence="6">
    <location>
        <begin position="335"/>
        <end position="356"/>
    </location>
</feature>
<organism evidence="7 8">
    <name type="scientific">Herpetosiphon aurantiacus (strain ATCC 23779 / DSM 785 / 114-95)</name>
    <dbReference type="NCBI Taxonomy" id="316274"/>
    <lineage>
        <taxon>Bacteria</taxon>
        <taxon>Bacillati</taxon>
        <taxon>Chloroflexota</taxon>
        <taxon>Chloroflexia</taxon>
        <taxon>Herpetosiphonales</taxon>
        <taxon>Herpetosiphonaceae</taxon>
        <taxon>Herpetosiphon</taxon>
    </lineage>
</organism>
<evidence type="ECO:0000256" key="3">
    <source>
        <dbReference type="ARBA" id="ARBA00022692"/>
    </source>
</evidence>
<keyword evidence="4 6" id="KW-1133">Transmembrane helix</keyword>
<proteinExistence type="predicted"/>
<keyword evidence="5 6" id="KW-0472">Membrane</keyword>
<dbReference type="STRING" id="316274.Haur_2190"/>
<keyword evidence="3 6" id="KW-0812">Transmembrane</keyword>
<dbReference type="Proteomes" id="UP000000787">
    <property type="component" value="Chromosome"/>
</dbReference>
<comment type="subcellular location">
    <subcellularLocation>
        <location evidence="1">Cell membrane</location>
        <topology evidence="1">Multi-pass membrane protein</topology>
    </subcellularLocation>
</comment>
<evidence type="ECO:0000256" key="6">
    <source>
        <dbReference type="SAM" id="Phobius"/>
    </source>
</evidence>
<keyword evidence="8" id="KW-1185">Reference proteome</keyword>
<dbReference type="KEGG" id="hau:Haur_2190"/>
<feature type="transmembrane region" description="Helical" evidence="6">
    <location>
        <begin position="363"/>
        <end position="381"/>
    </location>
</feature>
<feature type="transmembrane region" description="Helical" evidence="6">
    <location>
        <begin position="297"/>
        <end position="323"/>
    </location>
</feature>
<dbReference type="AlphaFoldDB" id="A9AX22"/>
<evidence type="ECO:0000256" key="5">
    <source>
        <dbReference type="ARBA" id="ARBA00023136"/>
    </source>
</evidence>